<feature type="compositionally biased region" description="Low complexity" evidence="1">
    <location>
        <begin position="1"/>
        <end position="19"/>
    </location>
</feature>
<name>A0A136LWW3_9BACT</name>
<reference evidence="2 3" key="1">
    <citation type="submission" date="2015-02" db="EMBL/GenBank/DDBJ databases">
        <title>Improved understanding of the partial-nitritation anammox process through 23 genomes representing the majority of the microbial community.</title>
        <authorList>
            <person name="Speth D.R."/>
            <person name="In T Zandt M."/>
            <person name="Guerrero Cruz S."/>
            <person name="Jetten M.S."/>
            <person name="Dutilh B.E."/>
        </authorList>
    </citation>
    <scope>NUCLEOTIDE SEQUENCE [LARGE SCALE GENOMIC DNA]</scope>
    <source>
        <strain evidence="2">OLB20</strain>
    </source>
</reference>
<comment type="caution">
    <text evidence="2">The sequence shown here is derived from an EMBL/GenBank/DDBJ whole genome shotgun (WGS) entry which is preliminary data.</text>
</comment>
<feature type="region of interest" description="Disordered" evidence="1">
    <location>
        <begin position="1"/>
        <end position="21"/>
    </location>
</feature>
<sequence>MTESQSQPVQVSQQPQQLQQEEKSGGLLGFILRHLAEPRDFIWYAEKMLRERLK</sequence>
<gene>
    <name evidence="2" type="ORF">TR69_WS6001001132</name>
</gene>
<accession>A0A136LWW3</accession>
<proteinExistence type="predicted"/>
<dbReference type="STRING" id="1617426.TR69_WS6001001132"/>
<evidence type="ECO:0000256" key="1">
    <source>
        <dbReference type="SAM" id="MobiDB-lite"/>
    </source>
</evidence>
<protein>
    <submittedName>
        <fullName evidence="2">Uncharacterized protein</fullName>
    </submittedName>
</protein>
<organism evidence="2 3">
    <name type="scientific">candidate division WS6 bacterium OLB20</name>
    <dbReference type="NCBI Taxonomy" id="1617426"/>
    <lineage>
        <taxon>Bacteria</taxon>
        <taxon>Candidatus Dojkabacteria</taxon>
    </lineage>
</organism>
<dbReference type="EMBL" id="JYNZ01000004">
    <property type="protein sequence ID" value="KXK26138.1"/>
    <property type="molecule type" value="Genomic_DNA"/>
</dbReference>
<evidence type="ECO:0000313" key="2">
    <source>
        <dbReference type="EMBL" id="KXK26138.1"/>
    </source>
</evidence>
<dbReference type="AlphaFoldDB" id="A0A136LWW3"/>
<evidence type="ECO:0000313" key="3">
    <source>
        <dbReference type="Proteomes" id="UP000070457"/>
    </source>
</evidence>
<dbReference type="Proteomes" id="UP000070457">
    <property type="component" value="Unassembled WGS sequence"/>
</dbReference>